<dbReference type="Proteomes" id="UP001215280">
    <property type="component" value="Unassembled WGS sequence"/>
</dbReference>
<feature type="transmembrane region" description="Helical" evidence="1">
    <location>
        <begin position="91"/>
        <end position="111"/>
    </location>
</feature>
<evidence type="ECO:0000256" key="1">
    <source>
        <dbReference type="SAM" id="Phobius"/>
    </source>
</evidence>
<keyword evidence="3" id="KW-1185">Reference proteome</keyword>
<evidence type="ECO:0000313" key="3">
    <source>
        <dbReference type="Proteomes" id="UP001215280"/>
    </source>
</evidence>
<gene>
    <name evidence="2" type="ORF">DFH07DRAFT_972528</name>
</gene>
<reference evidence="2" key="1">
    <citation type="submission" date="2023-03" db="EMBL/GenBank/DDBJ databases">
        <title>Massive genome expansion in bonnet fungi (Mycena s.s.) driven by repeated elements and novel gene families across ecological guilds.</title>
        <authorList>
            <consortium name="Lawrence Berkeley National Laboratory"/>
            <person name="Harder C.B."/>
            <person name="Miyauchi S."/>
            <person name="Viragh M."/>
            <person name="Kuo A."/>
            <person name="Thoen E."/>
            <person name="Andreopoulos B."/>
            <person name="Lu D."/>
            <person name="Skrede I."/>
            <person name="Drula E."/>
            <person name="Henrissat B."/>
            <person name="Morin E."/>
            <person name="Kohler A."/>
            <person name="Barry K."/>
            <person name="LaButti K."/>
            <person name="Morin E."/>
            <person name="Salamov A."/>
            <person name="Lipzen A."/>
            <person name="Mereny Z."/>
            <person name="Hegedus B."/>
            <person name="Baldrian P."/>
            <person name="Stursova M."/>
            <person name="Weitz H."/>
            <person name="Taylor A."/>
            <person name="Grigoriev I.V."/>
            <person name="Nagy L.G."/>
            <person name="Martin F."/>
            <person name="Kauserud H."/>
        </authorList>
    </citation>
    <scope>NUCLEOTIDE SEQUENCE</scope>
    <source>
        <strain evidence="2">CBHHK188m</strain>
    </source>
</reference>
<protein>
    <submittedName>
        <fullName evidence="2">Uncharacterized protein</fullName>
    </submittedName>
</protein>
<sequence length="129" mass="14402">MFSHLRGQCRASAQKFSEELRPSDFRKPPVGSVATNDPIIQALLFYAPTPLNPYPLSRSFLYSTPRGQFSIFISKIYSTNSGLLTLLLSRMWGHSLFFIGAIAILVLAIFAQSRRTSDVSPRPASEYCP</sequence>
<keyword evidence="1" id="KW-0812">Transmembrane</keyword>
<name>A0AAD7MJK7_9AGAR</name>
<keyword evidence="1" id="KW-1133">Transmembrane helix</keyword>
<comment type="caution">
    <text evidence="2">The sequence shown here is derived from an EMBL/GenBank/DDBJ whole genome shotgun (WGS) entry which is preliminary data.</text>
</comment>
<organism evidence="2 3">
    <name type="scientific">Mycena maculata</name>
    <dbReference type="NCBI Taxonomy" id="230809"/>
    <lineage>
        <taxon>Eukaryota</taxon>
        <taxon>Fungi</taxon>
        <taxon>Dikarya</taxon>
        <taxon>Basidiomycota</taxon>
        <taxon>Agaricomycotina</taxon>
        <taxon>Agaricomycetes</taxon>
        <taxon>Agaricomycetidae</taxon>
        <taxon>Agaricales</taxon>
        <taxon>Marasmiineae</taxon>
        <taxon>Mycenaceae</taxon>
        <taxon>Mycena</taxon>
    </lineage>
</organism>
<evidence type="ECO:0000313" key="2">
    <source>
        <dbReference type="EMBL" id="KAJ7720567.1"/>
    </source>
</evidence>
<dbReference type="EMBL" id="JARJLG010000277">
    <property type="protein sequence ID" value="KAJ7720567.1"/>
    <property type="molecule type" value="Genomic_DNA"/>
</dbReference>
<accession>A0AAD7MJK7</accession>
<keyword evidence="1" id="KW-0472">Membrane</keyword>
<dbReference type="AlphaFoldDB" id="A0AAD7MJK7"/>
<proteinExistence type="predicted"/>